<keyword evidence="5 6" id="KW-0472">Membrane</keyword>
<comment type="subcellular location">
    <subcellularLocation>
        <location evidence="1 6">Cell membrane</location>
        <topology evidence="1 6">Multi-pass membrane protein</topology>
    </subcellularLocation>
</comment>
<evidence type="ECO:0000259" key="7">
    <source>
        <dbReference type="Pfam" id="PF09335"/>
    </source>
</evidence>
<feature type="transmembrane region" description="Helical" evidence="6">
    <location>
        <begin position="190"/>
        <end position="211"/>
    </location>
</feature>
<protein>
    <recommendedName>
        <fullName evidence="6">TVP38/TMEM64 family membrane protein</fullName>
    </recommendedName>
</protein>
<feature type="transmembrane region" description="Helical" evidence="6">
    <location>
        <begin position="163"/>
        <end position="183"/>
    </location>
</feature>
<proteinExistence type="inferred from homology"/>
<evidence type="ECO:0000256" key="3">
    <source>
        <dbReference type="ARBA" id="ARBA00022692"/>
    </source>
</evidence>
<feature type="transmembrane region" description="Helical" evidence="6">
    <location>
        <begin position="84"/>
        <end position="102"/>
    </location>
</feature>
<dbReference type="AlphaFoldDB" id="A0A1F4YDJ5"/>
<dbReference type="GO" id="GO:0005886">
    <property type="term" value="C:plasma membrane"/>
    <property type="evidence" value="ECO:0007669"/>
    <property type="project" value="UniProtKB-SubCell"/>
</dbReference>
<accession>A0A1F4YDJ5</accession>
<keyword evidence="4 6" id="KW-1133">Transmembrane helix</keyword>
<evidence type="ECO:0000313" key="9">
    <source>
        <dbReference type="Proteomes" id="UP000178176"/>
    </source>
</evidence>
<comment type="similarity">
    <text evidence="6">Belongs to the TVP38/TMEM64 family.</text>
</comment>
<keyword evidence="3 6" id="KW-0812">Transmembrane</keyword>
<dbReference type="EMBL" id="MEXH01000022">
    <property type="protein sequence ID" value="OGC92060.1"/>
    <property type="molecule type" value="Genomic_DNA"/>
</dbReference>
<sequence length="221" mass="24584">MKKVISENWQEIVKVVILVFVLSFVSVLVSNWLRTDVIQERVEDLGALGPLVVILYVTVSHVFAPLAGTPGIIVALSVFGPVKAWVYIYIASNLSAAINFYIARKLGRDWVIKLAGKNSISKIDRFVTIMGTRLLVAARLFGFPLYEFISYAAGLTNISFRKYMIITALISPIPGTIMTIYAYNSLSSPWMMASMMGILIGVGALFSWYTVRLYLISQNTK</sequence>
<reference evidence="8 9" key="1">
    <citation type="journal article" date="2016" name="Nat. Commun.">
        <title>Thousands of microbial genomes shed light on interconnected biogeochemical processes in an aquifer system.</title>
        <authorList>
            <person name="Anantharaman K."/>
            <person name="Brown C.T."/>
            <person name="Hug L.A."/>
            <person name="Sharon I."/>
            <person name="Castelle C.J."/>
            <person name="Probst A.J."/>
            <person name="Thomas B.C."/>
            <person name="Singh A."/>
            <person name="Wilkins M.J."/>
            <person name="Karaoz U."/>
            <person name="Brodie E.L."/>
            <person name="Williams K.H."/>
            <person name="Hubbard S.S."/>
            <person name="Banfield J.F."/>
        </authorList>
    </citation>
    <scope>NUCLEOTIDE SEQUENCE [LARGE SCALE GENOMIC DNA]</scope>
</reference>
<organism evidence="8 9">
    <name type="scientific">Candidatus Amesbacteria bacterium RIFCSPHIGHO2_01_FULL_48_32b</name>
    <dbReference type="NCBI Taxonomy" id="1797253"/>
    <lineage>
        <taxon>Bacteria</taxon>
        <taxon>Candidatus Amesiibacteriota</taxon>
    </lineage>
</organism>
<dbReference type="PANTHER" id="PTHR12677:SF59">
    <property type="entry name" value="GOLGI APPARATUS MEMBRANE PROTEIN TVP38-RELATED"/>
    <property type="match status" value="1"/>
</dbReference>
<keyword evidence="2 6" id="KW-1003">Cell membrane</keyword>
<evidence type="ECO:0000256" key="4">
    <source>
        <dbReference type="ARBA" id="ARBA00022989"/>
    </source>
</evidence>
<evidence type="ECO:0000256" key="2">
    <source>
        <dbReference type="ARBA" id="ARBA00022475"/>
    </source>
</evidence>
<evidence type="ECO:0000256" key="5">
    <source>
        <dbReference type="ARBA" id="ARBA00023136"/>
    </source>
</evidence>
<feature type="domain" description="VTT" evidence="7">
    <location>
        <begin position="72"/>
        <end position="182"/>
    </location>
</feature>
<name>A0A1F4YDJ5_9BACT</name>
<evidence type="ECO:0000256" key="6">
    <source>
        <dbReference type="RuleBase" id="RU366058"/>
    </source>
</evidence>
<evidence type="ECO:0000256" key="1">
    <source>
        <dbReference type="ARBA" id="ARBA00004651"/>
    </source>
</evidence>
<dbReference type="InterPro" id="IPR032816">
    <property type="entry name" value="VTT_dom"/>
</dbReference>
<dbReference type="InterPro" id="IPR015414">
    <property type="entry name" value="TMEM64"/>
</dbReference>
<feature type="transmembrane region" description="Helical" evidence="6">
    <location>
        <begin position="45"/>
        <end position="64"/>
    </location>
</feature>
<comment type="caution">
    <text evidence="8">The sequence shown here is derived from an EMBL/GenBank/DDBJ whole genome shotgun (WGS) entry which is preliminary data.</text>
</comment>
<dbReference type="Proteomes" id="UP000178176">
    <property type="component" value="Unassembled WGS sequence"/>
</dbReference>
<evidence type="ECO:0000313" key="8">
    <source>
        <dbReference type="EMBL" id="OGC92060.1"/>
    </source>
</evidence>
<dbReference type="PANTHER" id="PTHR12677">
    <property type="entry name" value="GOLGI APPARATUS MEMBRANE PROTEIN TVP38-RELATED"/>
    <property type="match status" value="1"/>
</dbReference>
<feature type="transmembrane region" description="Helical" evidence="6">
    <location>
        <begin position="12"/>
        <end position="33"/>
    </location>
</feature>
<dbReference type="Pfam" id="PF09335">
    <property type="entry name" value="VTT_dom"/>
    <property type="match status" value="1"/>
</dbReference>
<gene>
    <name evidence="8" type="ORF">A2876_01685</name>
</gene>